<dbReference type="OrthoDB" id="7031866at2"/>
<proteinExistence type="predicted"/>
<organism evidence="1 2">
    <name type="scientific">Morganella psychrotolerans</name>
    <dbReference type="NCBI Taxonomy" id="368603"/>
    <lineage>
        <taxon>Bacteria</taxon>
        <taxon>Pseudomonadati</taxon>
        <taxon>Pseudomonadota</taxon>
        <taxon>Gammaproteobacteria</taxon>
        <taxon>Enterobacterales</taxon>
        <taxon>Morganellaceae</taxon>
        <taxon>Morganella</taxon>
    </lineage>
</organism>
<dbReference type="RefSeq" id="WP_067401891.1">
    <property type="nucleotide sequence ID" value="NZ_LZEY01000017.1"/>
</dbReference>
<protein>
    <submittedName>
        <fullName evidence="1">Uncharacterized protein</fullName>
    </submittedName>
</protein>
<gene>
    <name evidence="1" type="ORF">AYY18_18905</name>
</gene>
<comment type="caution">
    <text evidence="1">The sequence shown here is derived from an EMBL/GenBank/DDBJ whole genome shotgun (WGS) entry which is preliminary data.</text>
</comment>
<sequence length="90" mass="10419">MSRPIDLIADITDEYIAKHFEGTNFGHTNYRDIVGNGCLKVMAGYHNGYTAQRILVNMGLITEKLRLTKRGREFLFWHFNYQPVNGLKID</sequence>
<keyword evidence="2" id="KW-1185">Reference proteome</keyword>
<evidence type="ECO:0000313" key="2">
    <source>
        <dbReference type="Proteomes" id="UP000092377"/>
    </source>
</evidence>
<dbReference type="AlphaFoldDB" id="A0A1B8HKN6"/>
<accession>A0A1B8HKN6</accession>
<name>A0A1B8HKN6_9GAMM</name>
<dbReference type="Proteomes" id="UP000092377">
    <property type="component" value="Unassembled WGS sequence"/>
</dbReference>
<reference evidence="2" key="1">
    <citation type="submission" date="2016-06" db="EMBL/GenBank/DDBJ databases">
        <authorList>
            <person name="Butler K."/>
        </authorList>
    </citation>
    <scope>NUCLEOTIDE SEQUENCE [LARGE SCALE GENOMIC DNA]</scope>
    <source>
        <strain evidence="2">GCSL-Mp20</strain>
    </source>
</reference>
<evidence type="ECO:0000313" key="1">
    <source>
        <dbReference type="EMBL" id="OBU09881.1"/>
    </source>
</evidence>
<dbReference type="EMBL" id="LZEY01000017">
    <property type="protein sequence ID" value="OBU09881.1"/>
    <property type="molecule type" value="Genomic_DNA"/>
</dbReference>